<sequence length="150" mass="17625">MRAVTEEMSNICSMYFESEIRTRRTQPPRNDDGGDSNVSDRLSIFKCPRRAFGYSSTRTLEDRELVATEIYIFMNCAELDPYIKEFESDILQQNPHLTDVQVEKKWEKSFATWLRYRVEQDFITDPRVQEINYGTSKIVLVYPGNIVNGY</sequence>
<organism evidence="1 2">
    <name type="scientific">Colocasia esculenta</name>
    <name type="common">Wild taro</name>
    <name type="synonym">Arum esculentum</name>
    <dbReference type="NCBI Taxonomy" id="4460"/>
    <lineage>
        <taxon>Eukaryota</taxon>
        <taxon>Viridiplantae</taxon>
        <taxon>Streptophyta</taxon>
        <taxon>Embryophyta</taxon>
        <taxon>Tracheophyta</taxon>
        <taxon>Spermatophyta</taxon>
        <taxon>Magnoliopsida</taxon>
        <taxon>Liliopsida</taxon>
        <taxon>Araceae</taxon>
        <taxon>Aroideae</taxon>
        <taxon>Colocasieae</taxon>
        <taxon>Colocasia</taxon>
    </lineage>
</organism>
<gene>
    <name evidence="1" type="ORF">Taro_032096</name>
</gene>
<name>A0A843VKH3_COLES</name>
<accession>A0A843VKH3</accession>
<keyword evidence="2" id="KW-1185">Reference proteome</keyword>
<dbReference type="OrthoDB" id="783578at2759"/>
<evidence type="ECO:0000313" key="2">
    <source>
        <dbReference type="Proteomes" id="UP000652761"/>
    </source>
</evidence>
<dbReference type="AlphaFoldDB" id="A0A843VKH3"/>
<evidence type="ECO:0000313" key="1">
    <source>
        <dbReference type="EMBL" id="MQL99372.1"/>
    </source>
</evidence>
<protein>
    <submittedName>
        <fullName evidence="1">Uncharacterized protein</fullName>
    </submittedName>
</protein>
<proteinExistence type="predicted"/>
<dbReference type="Proteomes" id="UP000652761">
    <property type="component" value="Unassembled WGS sequence"/>
</dbReference>
<comment type="caution">
    <text evidence="1">The sequence shown here is derived from an EMBL/GenBank/DDBJ whole genome shotgun (WGS) entry which is preliminary data.</text>
</comment>
<dbReference type="PANTHER" id="PTHR48258">
    <property type="entry name" value="DUF4218 DOMAIN-CONTAINING PROTEIN-RELATED"/>
    <property type="match status" value="1"/>
</dbReference>
<dbReference type="EMBL" id="NMUH01002339">
    <property type="protein sequence ID" value="MQL99372.1"/>
    <property type="molecule type" value="Genomic_DNA"/>
</dbReference>
<dbReference type="PANTHER" id="PTHR48258:SF3">
    <property type="entry name" value="FK506-BINDING PROTEIN 4-LIKE ISOFORM X1"/>
    <property type="match status" value="1"/>
</dbReference>
<reference evidence="1" key="1">
    <citation type="submission" date="2017-07" db="EMBL/GenBank/DDBJ databases">
        <title>Taro Niue Genome Assembly and Annotation.</title>
        <authorList>
            <person name="Atibalentja N."/>
            <person name="Keating K."/>
            <person name="Fields C.J."/>
        </authorList>
    </citation>
    <scope>NUCLEOTIDE SEQUENCE</scope>
    <source>
        <strain evidence="1">Niue_2</strain>
        <tissue evidence="1">Leaf</tissue>
    </source>
</reference>